<accession>A0A4V6WL84</accession>
<keyword evidence="2" id="KW-1185">Reference proteome</keyword>
<evidence type="ECO:0000313" key="2">
    <source>
        <dbReference type="Proteomes" id="UP000309340"/>
    </source>
</evidence>
<reference evidence="1 2" key="1">
    <citation type="submission" date="2017-03" db="EMBL/GenBank/DDBJ databases">
        <title>Genomes of endolithic fungi from Antarctica.</title>
        <authorList>
            <person name="Coleine C."/>
            <person name="Masonjones S."/>
            <person name="Stajich J.E."/>
        </authorList>
    </citation>
    <scope>NUCLEOTIDE SEQUENCE [LARGE SCALE GENOMIC DNA]</scope>
    <source>
        <strain evidence="1 2">CCFEE 5184</strain>
    </source>
</reference>
<name>A0A4V6WL84_9PEZI</name>
<feature type="non-terminal residue" evidence="1">
    <location>
        <position position="194"/>
    </location>
</feature>
<dbReference type="EMBL" id="NAJQ01000112">
    <property type="protein sequence ID" value="TKA78469.1"/>
    <property type="molecule type" value="Genomic_DNA"/>
</dbReference>
<gene>
    <name evidence="1" type="ORF">B0A55_04957</name>
</gene>
<evidence type="ECO:0000313" key="1">
    <source>
        <dbReference type="EMBL" id="TKA78469.1"/>
    </source>
</evidence>
<protein>
    <submittedName>
        <fullName evidence="1">Uncharacterized protein</fullName>
    </submittedName>
</protein>
<dbReference type="Proteomes" id="UP000309340">
    <property type="component" value="Unassembled WGS sequence"/>
</dbReference>
<organism evidence="1 2">
    <name type="scientific">Friedmanniomyces simplex</name>
    <dbReference type="NCBI Taxonomy" id="329884"/>
    <lineage>
        <taxon>Eukaryota</taxon>
        <taxon>Fungi</taxon>
        <taxon>Dikarya</taxon>
        <taxon>Ascomycota</taxon>
        <taxon>Pezizomycotina</taxon>
        <taxon>Dothideomycetes</taxon>
        <taxon>Dothideomycetidae</taxon>
        <taxon>Mycosphaerellales</taxon>
        <taxon>Teratosphaeriaceae</taxon>
        <taxon>Friedmanniomyces</taxon>
    </lineage>
</organism>
<proteinExistence type="predicted"/>
<dbReference type="OrthoDB" id="3477286at2759"/>
<sequence length="194" mass="21569">MSLSRILPLMSLREASLPQDKLFAMFGLAERYGHRYLPLDYTLSVRDVSLIYTRAIIATDKRLAILSHMDPTSGPDHLPTWALKLERTHLLKDSAEVVANQELLTESNQYNHVTSASSESDQSAAGAVPGFLSEEELAEHVVGVFGIDERRATEPNIPGLLYSVIERYLMQEMTECVKMSTRGMNLFVTAGGLL</sequence>
<comment type="caution">
    <text evidence="1">The sequence shown here is derived from an EMBL/GenBank/DDBJ whole genome shotgun (WGS) entry which is preliminary data.</text>
</comment>
<dbReference type="AlphaFoldDB" id="A0A4V6WL84"/>